<sequence length="135" mass="15196">MSKHIKNQRELFGKNDKYIFNGPKKKGRAASTNTTPQQQSIDIDIPDGGDKLYFDATDQMDLEKKTPAPTPIPSSSNKTVSKKEITEFTNLNEDFSKRLSIRPLLSTIPKKDKLSSDGVRQEKKKEKERTIAGVT</sequence>
<evidence type="ECO:0000313" key="3">
    <source>
        <dbReference type="Proteomes" id="UP000234323"/>
    </source>
</evidence>
<dbReference type="AlphaFoldDB" id="A0A2I1H024"/>
<feature type="region of interest" description="Disordered" evidence="1">
    <location>
        <begin position="106"/>
        <end position="135"/>
    </location>
</feature>
<evidence type="ECO:0000313" key="2">
    <source>
        <dbReference type="EMBL" id="PKY52232.1"/>
    </source>
</evidence>
<protein>
    <submittedName>
        <fullName evidence="2">Uncharacterized protein</fullName>
    </submittedName>
</protein>
<dbReference type="Proteomes" id="UP000234323">
    <property type="component" value="Unassembled WGS sequence"/>
</dbReference>
<feature type="compositionally biased region" description="Basic and acidic residues" evidence="1">
    <location>
        <begin position="7"/>
        <end position="17"/>
    </location>
</feature>
<dbReference type="EMBL" id="LLXI01001165">
    <property type="protein sequence ID" value="PKY52232.1"/>
    <property type="molecule type" value="Genomic_DNA"/>
</dbReference>
<evidence type="ECO:0000256" key="1">
    <source>
        <dbReference type="SAM" id="MobiDB-lite"/>
    </source>
</evidence>
<dbReference type="VEuPathDB" id="FungiDB:RhiirA1_394237"/>
<comment type="caution">
    <text evidence="2">The sequence shown here is derived from an EMBL/GenBank/DDBJ whole genome shotgun (WGS) entry which is preliminary data.</text>
</comment>
<feature type="region of interest" description="Disordered" evidence="1">
    <location>
        <begin position="1"/>
        <end position="48"/>
    </location>
</feature>
<proteinExistence type="predicted"/>
<accession>A0A2I1H024</accession>
<reference evidence="2 3" key="1">
    <citation type="submission" date="2015-10" db="EMBL/GenBank/DDBJ databases">
        <title>Genome analyses suggest a sexual origin of heterokaryosis in a supposedly ancient asexual fungus.</title>
        <authorList>
            <person name="Ropars J."/>
            <person name="Sedzielewska K."/>
            <person name="Noel J."/>
            <person name="Charron P."/>
            <person name="Farinelli L."/>
            <person name="Marton T."/>
            <person name="Kruger M."/>
            <person name="Pelin A."/>
            <person name="Brachmann A."/>
            <person name="Corradi N."/>
        </authorList>
    </citation>
    <scope>NUCLEOTIDE SEQUENCE [LARGE SCALE GENOMIC DNA]</scope>
    <source>
        <strain evidence="2 3">A4</strain>
    </source>
</reference>
<dbReference type="VEuPathDB" id="FungiDB:RhiirFUN_005089"/>
<keyword evidence="3" id="KW-1185">Reference proteome</keyword>
<feature type="compositionally biased region" description="Polar residues" evidence="1">
    <location>
        <begin position="30"/>
        <end position="41"/>
    </location>
</feature>
<feature type="compositionally biased region" description="Basic and acidic residues" evidence="1">
    <location>
        <begin position="109"/>
        <end position="135"/>
    </location>
</feature>
<name>A0A2I1H024_9GLOM</name>
<gene>
    <name evidence="2" type="ORF">RhiirA4_469737</name>
</gene>
<organism evidence="2 3">
    <name type="scientific">Rhizophagus irregularis</name>
    <dbReference type="NCBI Taxonomy" id="588596"/>
    <lineage>
        <taxon>Eukaryota</taxon>
        <taxon>Fungi</taxon>
        <taxon>Fungi incertae sedis</taxon>
        <taxon>Mucoromycota</taxon>
        <taxon>Glomeromycotina</taxon>
        <taxon>Glomeromycetes</taxon>
        <taxon>Glomerales</taxon>
        <taxon>Glomeraceae</taxon>
        <taxon>Rhizophagus</taxon>
    </lineage>
</organism>